<dbReference type="CDD" id="cd10795">
    <property type="entry name" value="GH57N_MJA1_like"/>
    <property type="match status" value="1"/>
</dbReference>
<evidence type="ECO:0000313" key="5">
    <source>
        <dbReference type="Proteomes" id="UP001597375"/>
    </source>
</evidence>
<feature type="domain" description="Glycoside hydrolase family 57 N-terminal" evidence="3">
    <location>
        <begin position="6"/>
        <end position="280"/>
    </location>
</feature>
<proteinExistence type="inferred from homology"/>
<dbReference type="EMBL" id="JBHUIT010000002">
    <property type="protein sequence ID" value="MFD2255661.1"/>
    <property type="molecule type" value="Genomic_DNA"/>
</dbReference>
<dbReference type="PANTHER" id="PTHR36306">
    <property type="entry name" value="ALPHA-AMYLASE-RELATED-RELATED"/>
    <property type="match status" value="1"/>
</dbReference>
<accession>A0ABW5D6M5</accession>
<dbReference type="Proteomes" id="UP001597375">
    <property type="component" value="Unassembled WGS sequence"/>
</dbReference>
<dbReference type="SUPFAM" id="SSF88713">
    <property type="entry name" value="Glycoside hydrolase/deacetylase"/>
    <property type="match status" value="1"/>
</dbReference>
<evidence type="ECO:0000313" key="4">
    <source>
        <dbReference type="EMBL" id="MFD2255661.1"/>
    </source>
</evidence>
<dbReference type="InterPro" id="IPR004300">
    <property type="entry name" value="Glyco_hydro_57_N"/>
</dbReference>
<dbReference type="GO" id="GO:0016787">
    <property type="term" value="F:hydrolase activity"/>
    <property type="evidence" value="ECO:0007669"/>
    <property type="project" value="UniProtKB-KW"/>
</dbReference>
<dbReference type="RefSeq" id="WP_386818317.1">
    <property type="nucleotide sequence ID" value="NZ_JBHUIT010000002.1"/>
</dbReference>
<evidence type="ECO:0000256" key="2">
    <source>
        <dbReference type="ARBA" id="ARBA00023277"/>
    </source>
</evidence>
<keyword evidence="5" id="KW-1185">Reference proteome</keyword>
<dbReference type="Gene3D" id="3.20.110.20">
    <property type="match status" value="1"/>
</dbReference>
<comment type="similarity">
    <text evidence="1">Belongs to the glycosyl hydrolase 57 family.</text>
</comment>
<organism evidence="4 5">
    <name type="scientific">Luteolibacter algae</name>
    <dbReference type="NCBI Taxonomy" id="454151"/>
    <lineage>
        <taxon>Bacteria</taxon>
        <taxon>Pseudomonadati</taxon>
        <taxon>Verrucomicrobiota</taxon>
        <taxon>Verrucomicrobiia</taxon>
        <taxon>Verrucomicrobiales</taxon>
        <taxon>Verrucomicrobiaceae</taxon>
        <taxon>Luteolibacter</taxon>
    </lineage>
</organism>
<name>A0ABW5D6M5_9BACT</name>
<dbReference type="Pfam" id="PF03065">
    <property type="entry name" value="Glyco_hydro_57"/>
    <property type="match status" value="1"/>
</dbReference>
<dbReference type="PANTHER" id="PTHR36306:SF1">
    <property type="entry name" value="ALPHA-AMYLASE-RELATED"/>
    <property type="match status" value="1"/>
</dbReference>
<dbReference type="InterPro" id="IPR052046">
    <property type="entry name" value="GH57_Enzymes"/>
</dbReference>
<reference evidence="5" key="1">
    <citation type="journal article" date="2019" name="Int. J. Syst. Evol. Microbiol.">
        <title>The Global Catalogue of Microorganisms (GCM) 10K type strain sequencing project: providing services to taxonomists for standard genome sequencing and annotation.</title>
        <authorList>
            <consortium name="The Broad Institute Genomics Platform"/>
            <consortium name="The Broad Institute Genome Sequencing Center for Infectious Disease"/>
            <person name="Wu L."/>
            <person name="Ma J."/>
        </authorList>
    </citation>
    <scope>NUCLEOTIDE SEQUENCE [LARGE SCALE GENOMIC DNA]</scope>
    <source>
        <strain evidence="5">CGMCC 4.7106</strain>
    </source>
</reference>
<sequence length="395" mass="45218">MPDVCLYFQVHQPHRLISPQNDRTRLKPPYEDDALNREILNRVSDKCYLPANKMFKQRIEESHGLFRMALSLSGTVVEQFKKFRPDVLESFQELVATGGVELLAETYYHSLAFVYSDKEFQRQVDMHLDMLEENFSVRPRVFRNSELIYNNSIAAKAETLGFEGIIAEGTPAFTEGISPNYLYRAPDTARIKTLMRNHTLSNDLAFRFSDSAWGGYPLTWEKFTDWVGQSPGDLVNLFMDYESIGEHQKAEKGIYEFWQKVPEVLIEAGSQWVTPSEAVSIYPSLKEYDCAKVTSWADAERDLSAWYGNAMQQEAMAKIRELEPKIVSCGDPVMLATWGRLQSSDHPYWMSTKGGADGDVKNYFSPYKSAEEAYRTFMDALADLEYRLQACAVHA</sequence>
<protein>
    <submittedName>
        <fullName evidence="4">Glycoside hydrolase family 57 protein</fullName>
    </submittedName>
</protein>
<evidence type="ECO:0000256" key="1">
    <source>
        <dbReference type="ARBA" id="ARBA00006821"/>
    </source>
</evidence>
<evidence type="ECO:0000259" key="3">
    <source>
        <dbReference type="Pfam" id="PF03065"/>
    </source>
</evidence>
<keyword evidence="4" id="KW-0378">Hydrolase</keyword>
<keyword evidence="2" id="KW-0119">Carbohydrate metabolism</keyword>
<dbReference type="InterPro" id="IPR011330">
    <property type="entry name" value="Glyco_hydro/deAcase_b/a-brl"/>
</dbReference>
<comment type="caution">
    <text evidence="4">The sequence shown here is derived from an EMBL/GenBank/DDBJ whole genome shotgun (WGS) entry which is preliminary data.</text>
</comment>
<gene>
    <name evidence="4" type="ORF">ACFSSA_03150</name>
</gene>